<evidence type="ECO:0000256" key="1">
    <source>
        <dbReference type="ARBA" id="ARBA00004196"/>
    </source>
</evidence>
<dbReference type="InterPro" id="IPR014756">
    <property type="entry name" value="Ig_E-set"/>
</dbReference>
<sequence length="256" mass="26363">MISEQQSANSEFATATSCANYLTFPFRIRPAADHTAPKPSRSDTCPSSKAGFMRPSSGIPGPVRRQPSRRALLVRTLAVIAFSLLATFFPTSAAEAHSFVESSTPAKDSELSSAPEKIVLTFNEPLDRGFTELAVLGPDGATHWESAAAAVTGPTLSAPVKPLGPAGKYTVEYRVVSADGHPVSGSYSFTLTKAGSGVAPVAAPPSAAQAPHAAPAATADDASGGIPVWVWIAATAVLLIAGGIVAARISRVPERD</sequence>
<feature type="domain" description="CopC" evidence="7">
    <location>
        <begin position="97"/>
        <end position="191"/>
    </location>
</feature>
<dbReference type="InterPro" id="IPR007348">
    <property type="entry name" value="CopC_dom"/>
</dbReference>
<evidence type="ECO:0000256" key="4">
    <source>
        <dbReference type="ARBA" id="ARBA00023008"/>
    </source>
</evidence>
<protein>
    <submittedName>
        <fullName evidence="8">Copper resistance CopC family protein</fullName>
    </submittedName>
</protein>
<reference evidence="9" key="1">
    <citation type="journal article" date="2019" name="Int. J. Syst. Evol. Microbiol.">
        <title>The Global Catalogue of Microorganisms (GCM) 10K type strain sequencing project: providing services to taxonomists for standard genome sequencing and annotation.</title>
        <authorList>
            <consortium name="The Broad Institute Genomics Platform"/>
            <consortium name="The Broad Institute Genome Sequencing Center for Infectious Disease"/>
            <person name="Wu L."/>
            <person name="Ma J."/>
        </authorList>
    </citation>
    <scope>NUCLEOTIDE SEQUENCE [LARGE SCALE GENOMIC DNA]</scope>
    <source>
        <strain evidence="9">CGMCC 4.7638</strain>
    </source>
</reference>
<keyword evidence="6" id="KW-0812">Transmembrane</keyword>
<evidence type="ECO:0000256" key="6">
    <source>
        <dbReference type="SAM" id="Phobius"/>
    </source>
</evidence>
<keyword evidence="6" id="KW-0472">Membrane</keyword>
<evidence type="ECO:0000259" key="7">
    <source>
        <dbReference type="Pfam" id="PF04234"/>
    </source>
</evidence>
<feature type="region of interest" description="Disordered" evidence="5">
    <location>
        <begin position="32"/>
        <end position="65"/>
    </location>
</feature>
<evidence type="ECO:0000256" key="5">
    <source>
        <dbReference type="SAM" id="MobiDB-lite"/>
    </source>
</evidence>
<dbReference type="InterPro" id="IPR032694">
    <property type="entry name" value="CopC/D"/>
</dbReference>
<feature type="transmembrane region" description="Helical" evidence="6">
    <location>
        <begin position="228"/>
        <end position="247"/>
    </location>
</feature>
<evidence type="ECO:0000313" key="8">
    <source>
        <dbReference type="EMBL" id="MFD2483729.1"/>
    </source>
</evidence>
<dbReference type="PANTHER" id="PTHR34820">
    <property type="entry name" value="INNER MEMBRANE PROTEIN YEBZ"/>
    <property type="match status" value="1"/>
</dbReference>
<evidence type="ECO:0000313" key="9">
    <source>
        <dbReference type="Proteomes" id="UP001597542"/>
    </source>
</evidence>
<dbReference type="PANTHER" id="PTHR34820:SF4">
    <property type="entry name" value="INNER MEMBRANE PROTEIN YEBZ"/>
    <property type="match status" value="1"/>
</dbReference>
<keyword evidence="2" id="KW-0479">Metal-binding</keyword>
<keyword evidence="4" id="KW-0186">Copper</keyword>
<dbReference type="InterPro" id="IPR014755">
    <property type="entry name" value="Cu-Rt/internalin_Ig-like"/>
</dbReference>
<feature type="transmembrane region" description="Helical" evidence="6">
    <location>
        <begin position="72"/>
        <end position="89"/>
    </location>
</feature>
<comment type="caution">
    <text evidence="8">The sequence shown here is derived from an EMBL/GenBank/DDBJ whole genome shotgun (WGS) entry which is preliminary data.</text>
</comment>
<keyword evidence="6" id="KW-1133">Transmembrane helix</keyword>
<gene>
    <name evidence="8" type="ORF">ACFSUT_25855</name>
</gene>
<dbReference type="SUPFAM" id="SSF81296">
    <property type="entry name" value="E set domains"/>
    <property type="match status" value="1"/>
</dbReference>
<dbReference type="Pfam" id="PF04234">
    <property type="entry name" value="CopC"/>
    <property type="match status" value="1"/>
</dbReference>
<dbReference type="EMBL" id="JBHUKQ010000014">
    <property type="protein sequence ID" value="MFD2483729.1"/>
    <property type="molecule type" value="Genomic_DNA"/>
</dbReference>
<dbReference type="RefSeq" id="WP_344284354.1">
    <property type="nucleotide sequence ID" value="NZ_BAAAHV010000022.1"/>
</dbReference>
<evidence type="ECO:0000256" key="2">
    <source>
        <dbReference type="ARBA" id="ARBA00022723"/>
    </source>
</evidence>
<dbReference type="Proteomes" id="UP001597542">
    <property type="component" value="Unassembled WGS sequence"/>
</dbReference>
<keyword evidence="9" id="KW-1185">Reference proteome</keyword>
<organism evidence="8 9">
    <name type="scientific">Amycolatopsis albidoflavus</name>
    <dbReference type="NCBI Taxonomy" id="102226"/>
    <lineage>
        <taxon>Bacteria</taxon>
        <taxon>Bacillati</taxon>
        <taxon>Actinomycetota</taxon>
        <taxon>Actinomycetes</taxon>
        <taxon>Pseudonocardiales</taxon>
        <taxon>Pseudonocardiaceae</taxon>
        <taxon>Amycolatopsis</taxon>
    </lineage>
</organism>
<keyword evidence="3" id="KW-0732">Signal</keyword>
<evidence type="ECO:0000256" key="3">
    <source>
        <dbReference type="ARBA" id="ARBA00022729"/>
    </source>
</evidence>
<proteinExistence type="predicted"/>
<name>A0ABW5I3G1_9PSEU</name>
<comment type="subcellular location">
    <subcellularLocation>
        <location evidence="1">Cell envelope</location>
    </subcellularLocation>
</comment>
<accession>A0ABW5I3G1</accession>
<dbReference type="Gene3D" id="2.60.40.1220">
    <property type="match status" value="1"/>
</dbReference>